<accession>A0A8T5V3V1</accession>
<evidence type="ECO:0000313" key="2">
    <source>
        <dbReference type="Proteomes" id="UP000551709"/>
    </source>
</evidence>
<organism evidence="1 2">
    <name type="scientific">Bradyrhizobium barranii subsp. apii</name>
    <dbReference type="NCBI Taxonomy" id="2819348"/>
    <lineage>
        <taxon>Bacteria</taxon>
        <taxon>Pseudomonadati</taxon>
        <taxon>Pseudomonadota</taxon>
        <taxon>Alphaproteobacteria</taxon>
        <taxon>Hyphomicrobiales</taxon>
        <taxon>Nitrobacteraceae</taxon>
        <taxon>Bradyrhizobium</taxon>
        <taxon>Bradyrhizobium barranii</taxon>
    </lineage>
</organism>
<dbReference type="Proteomes" id="UP000551709">
    <property type="component" value="Chromosome"/>
</dbReference>
<sequence>MAKGENHQADLERIKAEASFRGDVIEPNLKSILEHSGLAERAGIEDIDDLWTKEASKVHFTSTIRYPTFINGKLFNNQIDSLAHPELRRYVETCLAEELASISADADIVALGQKGPRIVRYAAKAAGIDPRRVVALPHPSGSATGAVRDFLSKKRTKSFRPCRCMLCDRTRIPKGWDLSKRFQIHDLIHGKDDAGDAR</sequence>
<dbReference type="EMBL" id="CP096255">
    <property type="protein sequence ID" value="UPT87859.1"/>
    <property type="molecule type" value="Genomic_DNA"/>
</dbReference>
<reference evidence="1" key="1">
    <citation type="journal article" date="2017" name="Syst. Appl. Microbiol.">
        <title>Soybeans inoculated with root zone soils of Canadian native legumes harbour diverse and novel Bradyrhizobium spp. that possess agricultural potential.</title>
        <authorList>
            <person name="Bromfield E.S.P."/>
            <person name="Cloutier S."/>
            <person name="Tambong J.T."/>
            <person name="Tran Thi T.V."/>
        </authorList>
    </citation>
    <scope>NUCLEOTIDE SEQUENCE</scope>
    <source>
        <strain evidence="1">1S5</strain>
    </source>
</reference>
<proteinExistence type="predicted"/>
<protein>
    <submittedName>
        <fullName evidence="1">Uncharacterized protein</fullName>
    </submittedName>
</protein>
<gene>
    <name evidence="1" type="ORF">HAP41_0000001465</name>
</gene>
<dbReference type="RefSeq" id="WP_166063108.1">
    <property type="nucleotide sequence ID" value="NZ_CP096255.1"/>
</dbReference>
<reference evidence="1" key="2">
    <citation type="submission" date="2022-04" db="EMBL/GenBank/DDBJ databases">
        <authorList>
            <person name="Bromfield E.S.P."/>
            <person name="Cloutier S."/>
        </authorList>
    </citation>
    <scope>NUCLEOTIDE SEQUENCE</scope>
    <source>
        <strain evidence="1">1S5</strain>
    </source>
</reference>
<dbReference type="AlphaFoldDB" id="A0A8T5V3V1"/>
<name>A0A8T5V3V1_9BRAD</name>
<evidence type="ECO:0000313" key="1">
    <source>
        <dbReference type="EMBL" id="UPT87859.1"/>
    </source>
</evidence>